<evidence type="ECO:0000313" key="3">
    <source>
        <dbReference type="Proteomes" id="UP000054632"/>
    </source>
</evidence>
<accession>A0A0V1ICV6</accession>
<comment type="caution">
    <text evidence="2">The sequence shown here is derived from an EMBL/GenBank/DDBJ whole genome shotgun (WGS) entry which is preliminary data.</text>
</comment>
<name>A0A0V1ICV6_TRIPS</name>
<dbReference type="Proteomes" id="UP000054805">
    <property type="component" value="Unassembled WGS sequence"/>
</dbReference>
<protein>
    <submittedName>
        <fullName evidence="2">Uncharacterized protein</fullName>
    </submittedName>
</protein>
<dbReference type="AlphaFoldDB" id="A0A0V1ICV6"/>
<evidence type="ECO:0000313" key="4">
    <source>
        <dbReference type="Proteomes" id="UP000054805"/>
    </source>
</evidence>
<organism evidence="2 4">
    <name type="scientific">Trichinella pseudospiralis</name>
    <name type="common">Parasitic roundworm</name>
    <dbReference type="NCBI Taxonomy" id="6337"/>
    <lineage>
        <taxon>Eukaryota</taxon>
        <taxon>Metazoa</taxon>
        <taxon>Ecdysozoa</taxon>
        <taxon>Nematoda</taxon>
        <taxon>Enoplea</taxon>
        <taxon>Dorylaimia</taxon>
        <taxon>Trichinellida</taxon>
        <taxon>Trichinellidae</taxon>
        <taxon>Trichinella</taxon>
    </lineage>
</organism>
<dbReference type="Proteomes" id="UP000054632">
    <property type="component" value="Unassembled WGS sequence"/>
</dbReference>
<dbReference type="EMBL" id="JYDR01000188">
    <property type="protein sequence ID" value="KRY65921.1"/>
    <property type="molecule type" value="Genomic_DNA"/>
</dbReference>
<evidence type="ECO:0000313" key="1">
    <source>
        <dbReference type="EMBL" id="KRY65921.1"/>
    </source>
</evidence>
<reference evidence="3 4" key="1">
    <citation type="submission" date="2015-01" db="EMBL/GenBank/DDBJ databases">
        <title>Evolution of Trichinella species and genotypes.</title>
        <authorList>
            <person name="Korhonen P.K."/>
            <person name="Edoardo P."/>
            <person name="Giuseppe L.R."/>
            <person name="Gasser R.B."/>
        </authorList>
    </citation>
    <scope>NUCLEOTIDE SEQUENCE [LARGE SCALE GENOMIC DNA]</scope>
    <source>
        <strain evidence="1">ISS13</strain>
        <strain evidence="2">ISS588</strain>
    </source>
</reference>
<gene>
    <name evidence="1" type="ORF">T4A_5190</name>
    <name evidence="2" type="ORF">T4B_1634</name>
</gene>
<proteinExistence type="predicted"/>
<sequence length="105" mass="11683">MIALLPLPFSSPRSLPLLSEKAIVVDLLLASGGCFPQGSSHILAEIAFACMILWRSIPIADISTKQMQPPLRYPKERCVHRLHVYTPTICLNFWLHLASPDLASF</sequence>
<evidence type="ECO:0000313" key="2">
    <source>
        <dbReference type="EMBL" id="KRZ20368.1"/>
    </source>
</evidence>
<dbReference type="EMBL" id="JYDS01000242">
    <property type="protein sequence ID" value="KRZ20368.1"/>
    <property type="molecule type" value="Genomic_DNA"/>
</dbReference>
<keyword evidence="4" id="KW-1185">Reference proteome</keyword>